<keyword evidence="1" id="KW-0812">Transmembrane</keyword>
<keyword evidence="1" id="KW-1133">Transmembrane helix</keyword>
<sequence length="162" mass="16677">MEVALNAVAFAVAAVLVGGGALHLAGRGTPVGPPGRRGTAGAWANVLFGAGLALGTAARIPDSHRLLWDDVLLGPAFVCVVVAFLLYVGDRPAARQAVRPEQVALIATLIVFGALSAWLLPDGWRLASLPIALTCATIVQRYVAGRTAQRHSGDDGKGNGHE</sequence>
<feature type="transmembrane region" description="Helical" evidence="1">
    <location>
        <begin position="38"/>
        <end position="60"/>
    </location>
</feature>
<gene>
    <name evidence="2" type="ORF">OHA22_17085</name>
</gene>
<feature type="transmembrane region" description="Helical" evidence="1">
    <location>
        <begin position="72"/>
        <end position="90"/>
    </location>
</feature>
<organism evidence="2">
    <name type="scientific">Streptomyces sp. NBC_00093</name>
    <dbReference type="NCBI Taxonomy" id="2975649"/>
    <lineage>
        <taxon>Bacteria</taxon>
        <taxon>Bacillati</taxon>
        <taxon>Actinomycetota</taxon>
        <taxon>Actinomycetes</taxon>
        <taxon>Kitasatosporales</taxon>
        <taxon>Streptomycetaceae</taxon>
        <taxon>Streptomyces</taxon>
    </lineage>
</organism>
<evidence type="ECO:0008006" key="3">
    <source>
        <dbReference type="Google" id="ProtNLM"/>
    </source>
</evidence>
<proteinExistence type="predicted"/>
<accession>A0AAU1ZZK3</accession>
<feature type="transmembrane region" description="Helical" evidence="1">
    <location>
        <begin position="6"/>
        <end position="26"/>
    </location>
</feature>
<evidence type="ECO:0000256" key="1">
    <source>
        <dbReference type="SAM" id="Phobius"/>
    </source>
</evidence>
<dbReference type="EMBL" id="CP108222">
    <property type="protein sequence ID" value="WTT17121.1"/>
    <property type="molecule type" value="Genomic_DNA"/>
</dbReference>
<keyword evidence="1" id="KW-0472">Membrane</keyword>
<name>A0AAU1ZZK3_9ACTN</name>
<feature type="transmembrane region" description="Helical" evidence="1">
    <location>
        <begin position="102"/>
        <end position="120"/>
    </location>
</feature>
<dbReference type="AlphaFoldDB" id="A0AAU1ZZK3"/>
<reference evidence="2" key="1">
    <citation type="submission" date="2022-10" db="EMBL/GenBank/DDBJ databases">
        <title>The complete genomes of actinobacterial strains from the NBC collection.</title>
        <authorList>
            <person name="Joergensen T.S."/>
            <person name="Alvarez Arevalo M."/>
            <person name="Sterndorff E.B."/>
            <person name="Faurdal D."/>
            <person name="Vuksanovic O."/>
            <person name="Mourched A.-S."/>
            <person name="Charusanti P."/>
            <person name="Shaw S."/>
            <person name="Blin K."/>
            <person name="Weber T."/>
        </authorList>
    </citation>
    <scope>NUCLEOTIDE SEQUENCE</scope>
    <source>
        <strain evidence="2">NBC_00093</strain>
    </source>
</reference>
<evidence type="ECO:0000313" key="2">
    <source>
        <dbReference type="EMBL" id="WTT17121.1"/>
    </source>
</evidence>
<protein>
    <recommendedName>
        <fullName evidence="3">Integral membrane protein</fullName>
    </recommendedName>
</protein>